<evidence type="ECO:0000313" key="2">
    <source>
        <dbReference type="EMBL" id="MBX49203.1"/>
    </source>
</evidence>
<accession>A0A2P2P3I1</accession>
<protein>
    <submittedName>
        <fullName evidence="2">Uncharacterized protein</fullName>
    </submittedName>
</protein>
<sequence>MGIVDEPFEQRDVKGSWIPMVPNGQTSNPSQTQKGLAYENTVCREMVVLGYP</sequence>
<feature type="region of interest" description="Disordered" evidence="1">
    <location>
        <begin position="14"/>
        <end position="35"/>
    </location>
</feature>
<reference evidence="2" key="1">
    <citation type="submission" date="2018-02" db="EMBL/GenBank/DDBJ databases">
        <title>Rhizophora mucronata_Transcriptome.</title>
        <authorList>
            <person name="Meera S.P."/>
            <person name="Sreeshan A."/>
            <person name="Augustine A."/>
        </authorList>
    </citation>
    <scope>NUCLEOTIDE SEQUENCE</scope>
    <source>
        <tissue evidence="2">Leaf</tissue>
    </source>
</reference>
<evidence type="ECO:0000256" key="1">
    <source>
        <dbReference type="SAM" id="MobiDB-lite"/>
    </source>
</evidence>
<proteinExistence type="predicted"/>
<name>A0A2P2P3I1_RHIMU</name>
<dbReference type="AlphaFoldDB" id="A0A2P2P3I1"/>
<dbReference type="EMBL" id="GGEC01068719">
    <property type="protein sequence ID" value="MBX49203.1"/>
    <property type="molecule type" value="Transcribed_RNA"/>
</dbReference>
<organism evidence="2">
    <name type="scientific">Rhizophora mucronata</name>
    <name type="common">Asiatic mangrove</name>
    <dbReference type="NCBI Taxonomy" id="61149"/>
    <lineage>
        <taxon>Eukaryota</taxon>
        <taxon>Viridiplantae</taxon>
        <taxon>Streptophyta</taxon>
        <taxon>Embryophyta</taxon>
        <taxon>Tracheophyta</taxon>
        <taxon>Spermatophyta</taxon>
        <taxon>Magnoliopsida</taxon>
        <taxon>eudicotyledons</taxon>
        <taxon>Gunneridae</taxon>
        <taxon>Pentapetalae</taxon>
        <taxon>rosids</taxon>
        <taxon>fabids</taxon>
        <taxon>Malpighiales</taxon>
        <taxon>Rhizophoraceae</taxon>
        <taxon>Rhizophora</taxon>
    </lineage>
</organism>
<feature type="compositionally biased region" description="Polar residues" evidence="1">
    <location>
        <begin position="23"/>
        <end position="34"/>
    </location>
</feature>